<evidence type="ECO:0000313" key="9">
    <source>
        <dbReference type="EMBL" id="MBO8445927.1"/>
    </source>
</evidence>
<sequence>MAERKGRSGKKGGRFRSGKSKKEKVFQEYIGRVQMTREGYAFIIVDGEEDDIFVKASKTRGALNGDTVRVAVTKEKTDRQRREGEVLEVMERSRKPFVGILHIVGEQAWVLMESRAMPYDISIPIAGAEPAGRPSGKKKSRPAESDAAGQTAPETVTGFLKKKGNGLYSVSGVYETVDGKRQELVARSGMKVAAIVDRWDRKDPDPVGHLVDVLGEPGENDTEMHAILAEFSLPYRFEPEVENAADEISDKITAADRKERRDFSNVLTFTIDPADAKDFDDALSFRKLDNGNYEVGVHIADVTHYVTPGSVVDKEAQERGTSVYLVDRTVPMLPEKLSNKLCSLRPNEPKLCFSAVFEITPLAKVVSQWFGRTVINSDYRFAYETAQQIIDAGDKAMKMELRGGTDGKHGVVGDPVLEASPEAAEARKKAAVHSESAMGEGVTTGCLIPDELKEAVLILHKLATKFRKKRFASGAISFERPEMKVEVDEKGRPIRVYQKISKEANWLIEEFMLLANRSVAEFVAKGCRYPAVPGTGLGYLCISQEEAAKSAAKSKAKTFVYRIHDEPNQEKLDGLRSFIHNFGYEMGSTENGKEISKELNSLFAKAKGTPEYDAIEMLSLRTMAKARYSTDNIGHYGLAFKYYTHFTSPIRRYPDMMVHRLLAMYLAGADSQKKDYYEGQCKHASEREVVAAEAERSSIKYKLVEFMQDKVGYEFDGHISGLTEWGMYVETEPSKIEGMVALRDIKSDYFEFDQDRYRIVGKRSKVVYNLGDAVKIRVKKANLEQKLLDYELVETGNEDRMDAGEYEEMHSDAPRSDEYSRGENGGNRQARKEKVHKAIKASKKKSGKSGSRLGSKPSSGQNARSSGKPSGKSRRKTSR</sequence>
<dbReference type="HAMAP" id="MF_01895">
    <property type="entry name" value="RNase_R"/>
    <property type="match status" value="1"/>
</dbReference>
<evidence type="ECO:0000256" key="4">
    <source>
        <dbReference type="ARBA" id="ARBA00022839"/>
    </source>
</evidence>
<dbReference type="GO" id="GO:0006402">
    <property type="term" value="P:mRNA catabolic process"/>
    <property type="evidence" value="ECO:0007669"/>
    <property type="project" value="TreeGrafter"/>
</dbReference>
<comment type="similarity">
    <text evidence="6">Belongs to the RNR ribonuclease family. RNase R subfamily.</text>
</comment>
<evidence type="ECO:0000313" key="10">
    <source>
        <dbReference type="Proteomes" id="UP000823619"/>
    </source>
</evidence>
<dbReference type="InterPro" id="IPR012340">
    <property type="entry name" value="NA-bd_OB-fold"/>
</dbReference>
<dbReference type="GO" id="GO:0005829">
    <property type="term" value="C:cytosol"/>
    <property type="evidence" value="ECO:0007669"/>
    <property type="project" value="UniProtKB-ARBA"/>
</dbReference>
<dbReference type="Proteomes" id="UP000823619">
    <property type="component" value="Unassembled WGS sequence"/>
</dbReference>
<gene>
    <name evidence="6" type="primary">rnr</name>
    <name evidence="9" type="ORF">IAC23_09620</name>
</gene>
<dbReference type="SMART" id="SM00955">
    <property type="entry name" value="RNB"/>
    <property type="match status" value="1"/>
</dbReference>
<feature type="compositionally biased region" description="Basic residues" evidence="7">
    <location>
        <begin position="7"/>
        <end position="22"/>
    </location>
</feature>
<feature type="compositionally biased region" description="Low complexity" evidence="7">
    <location>
        <begin position="848"/>
        <end position="870"/>
    </location>
</feature>
<evidence type="ECO:0000259" key="8">
    <source>
        <dbReference type="PROSITE" id="PS50126"/>
    </source>
</evidence>
<keyword evidence="5 6" id="KW-0694">RNA-binding</keyword>
<comment type="function">
    <text evidence="6">3'-5' exoribonuclease that releases 5'-nucleoside monophosphates and is involved in maturation of structured RNAs.</text>
</comment>
<evidence type="ECO:0000256" key="5">
    <source>
        <dbReference type="ARBA" id="ARBA00022884"/>
    </source>
</evidence>
<dbReference type="PANTHER" id="PTHR23355">
    <property type="entry name" value="RIBONUCLEASE"/>
    <property type="match status" value="1"/>
</dbReference>
<dbReference type="Pfam" id="PF17876">
    <property type="entry name" value="CSD2"/>
    <property type="match status" value="1"/>
</dbReference>
<dbReference type="PROSITE" id="PS01175">
    <property type="entry name" value="RIBONUCLEASE_II"/>
    <property type="match status" value="1"/>
</dbReference>
<accession>A0A9D9EEU6</accession>
<feature type="domain" description="S1 motif" evidence="8">
    <location>
        <begin position="712"/>
        <end position="793"/>
    </location>
</feature>
<dbReference type="InterPro" id="IPR003029">
    <property type="entry name" value="S1_domain"/>
</dbReference>
<dbReference type="GO" id="GO:0008859">
    <property type="term" value="F:exoribonuclease II activity"/>
    <property type="evidence" value="ECO:0007669"/>
    <property type="project" value="UniProtKB-UniRule"/>
</dbReference>
<dbReference type="Gene3D" id="2.40.50.140">
    <property type="entry name" value="Nucleic acid-binding proteins"/>
    <property type="match status" value="2"/>
</dbReference>
<reference evidence="9" key="1">
    <citation type="submission" date="2020-10" db="EMBL/GenBank/DDBJ databases">
        <authorList>
            <person name="Gilroy R."/>
        </authorList>
    </citation>
    <scope>NUCLEOTIDE SEQUENCE</scope>
    <source>
        <strain evidence="9">D5-748</strain>
    </source>
</reference>
<comment type="caution">
    <text evidence="9">The sequence shown here is derived from an EMBL/GenBank/DDBJ whole genome shotgun (WGS) entry which is preliminary data.</text>
</comment>
<reference evidence="9" key="2">
    <citation type="journal article" date="2021" name="PeerJ">
        <title>Extensive microbial diversity within the chicken gut microbiome revealed by metagenomics and culture.</title>
        <authorList>
            <person name="Gilroy R."/>
            <person name="Ravi A."/>
            <person name="Getino M."/>
            <person name="Pursley I."/>
            <person name="Horton D.L."/>
            <person name="Alikhan N.F."/>
            <person name="Baker D."/>
            <person name="Gharbi K."/>
            <person name="Hall N."/>
            <person name="Watson M."/>
            <person name="Adriaenssens E.M."/>
            <person name="Foster-Nyarko E."/>
            <person name="Jarju S."/>
            <person name="Secka A."/>
            <person name="Antonio M."/>
            <person name="Oren A."/>
            <person name="Chaudhuri R.R."/>
            <person name="La Ragione R."/>
            <person name="Hildebrand F."/>
            <person name="Pallen M.J."/>
        </authorList>
    </citation>
    <scope>NUCLEOTIDE SEQUENCE</scope>
    <source>
        <strain evidence="9">D5-748</strain>
    </source>
</reference>
<dbReference type="InterPro" id="IPR022966">
    <property type="entry name" value="RNase_II/R_CS"/>
</dbReference>
<dbReference type="InterPro" id="IPR040476">
    <property type="entry name" value="CSD2"/>
</dbReference>
<feature type="region of interest" description="Disordered" evidence="7">
    <location>
        <begin position="807"/>
        <end position="879"/>
    </location>
</feature>
<dbReference type="CDD" id="cd04471">
    <property type="entry name" value="S1_RNase_R"/>
    <property type="match status" value="1"/>
</dbReference>
<feature type="compositionally biased region" description="Basic and acidic residues" evidence="7">
    <location>
        <begin position="807"/>
        <end position="821"/>
    </location>
</feature>
<dbReference type="InterPro" id="IPR011805">
    <property type="entry name" value="RNase_R"/>
</dbReference>
<dbReference type="PANTHER" id="PTHR23355:SF9">
    <property type="entry name" value="DIS3-LIKE EXONUCLEASE 2"/>
    <property type="match status" value="1"/>
</dbReference>
<dbReference type="PROSITE" id="PS50126">
    <property type="entry name" value="S1"/>
    <property type="match status" value="1"/>
</dbReference>
<comment type="subcellular location">
    <subcellularLocation>
        <location evidence="6">Cytoplasm</location>
    </subcellularLocation>
</comment>
<evidence type="ECO:0000256" key="3">
    <source>
        <dbReference type="ARBA" id="ARBA00022801"/>
    </source>
</evidence>
<dbReference type="SUPFAM" id="SSF50249">
    <property type="entry name" value="Nucleic acid-binding proteins"/>
    <property type="match status" value="4"/>
</dbReference>
<evidence type="ECO:0000256" key="2">
    <source>
        <dbReference type="ARBA" id="ARBA00022722"/>
    </source>
</evidence>
<feature type="region of interest" description="Disordered" evidence="7">
    <location>
        <begin position="127"/>
        <end position="154"/>
    </location>
</feature>
<evidence type="ECO:0000256" key="6">
    <source>
        <dbReference type="HAMAP-Rule" id="MF_01895"/>
    </source>
</evidence>
<keyword evidence="2 6" id="KW-0540">Nuclease</keyword>
<dbReference type="InterPro" id="IPR001900">
    <property type="entry name" value="RNase_II/R"/>
</dbReference>
<dbReference type="InterPro" id="IPR050180">
    <property type="entry name" value="RNR_Ribonuclease"/>
</dbReference>
<dbReference type="EMBL" id="JADIMO010000123">
    <property type="protein sequence ID" value="MBO8445927.1"/>
    <property type="molecule type" value="Genomic_DNA"/>
</dbReference>
<evidence type="ECO:0000256" key="7">
    <source>
        <dbReference type="SAM" id="MobiDB-lite"/>
    </source>
</evidence>
<organism evidence="9 10">
    <name type="scientific">Candidatus Cryptobacteroides merdavium</name>
    <dbReference type="NCBI Taxonomy" id="2840769"/>
    <lineage>
        <taxon>Bacteria</taxon>
        <taxon>Pseudomonadati</taxon>
        <taxon>Bacteroidota</taxon>
        <taxon>Bacteroidia</taxon>
        <taxon>Bacteroidales</taxon>
        <taxon>Candidatus Cryptobacteroides</taxon>
    </lineage>
</organism>
<keyword evidence="1 6" id="KW-0963">Cytoplasm</keyword>
<dbReference type="EC" id="3.1.13.1" evidence="6"/>
<dbReference type="InterPro" id="IPR013223">
    <property type="entry name" value="RNase_B_OB_dom"/>
</dbReference>
<proteinExistence type="inferred from homology"/>
<feature type="compositionally biased region" description="Basic residues" evidence="7">
    <location>
        <begin position="829"/>
        <end position="847"/>
    </location>
</feature>
<dbReference type="AlphaFoldDB" id="A0A9D9EEU6"/>
<dbReference type="Pfam" id="PF00773">
    <property type="entry name" value="RNB"/>
    <property type="match status" value="1"/>
</dbReference>
<dbReference type="SMART" id="SM00316">
    <property type="entry name" value="S1"/>
    <property type="match status" value="1"/>
</dbReference>
<name>A0A9D9EEU6_9BACT</name>
<dbReference type="SMART" id="SM00357">
    <property type="entry name" value="CSP"/>
    <property type="match status" value="1"/>
</dbReference>
<dbReference type="Pfam" id="PF08206">
    <property type="entry name" value="OB_RNB"/>
    <property type="match status" value="1"/>
</dbReference>
<evidence type="ECO:0000256" key="1">
    <source>
        <dbReference type="ARBA" id="ARBA00022490"/>
    </source>
</evidence>
<dbReference type="GO" id="GO:0003723">
    <property type="term" value="F:RNA binding"/>
    <property type="evidence" value="ECO:0007669"/>
    <property type="project" value="UniProtKB-UniRule"/>
</dbReference>
<keyword evidence="4 6" id="KW-0269">Exonuclease</keyword>
<feature type="region of interest" description="Disordered" evidence="7">
    <location>
        <begin position="1"/>
        <end position="23"/>
    </location>
</feature>
<protein>
    <recommendedName>
        <fullName evidence="6">Ribonuclease R</fullName>
        <shortName evidence="6">RNase R</shortName>
        <ecNumber evidence="6">3.1.13.1</ecNumber>
    </recommendedName>
</protein>
<comment type="catalytic activity">
    <reaction evidence="6">
        <text>Exonucleolytic cleavage in the 3'- to 5'-direction to yield nucleoside 5'-phosphates.</text>
        <dbReference type="EC" id="3.1.13.1"/>
    </reaction>
</comment>
<keyword evidence="3 6" id="KW-0378">Hydrolase</keyword>
<dbReference type="InterPro" id="IPR011129">
    <property type="entry name" value="CSD"/>
</dbReference>